<dbReference type="GeneID" id="103092603"/>
<dbReference type="KEGG" id="mdo:103092603"/>
<dbReference type="PANTHER" id="PTHR21604:SF0">
    <property type="entry name" value="RETROELEMENT SILENCING FACTOR 1"/>
    <property type="match status" value="1"/>
</dbReference>
<dbReference type="eggNOG" id="ENOG502S9FU">
    <property type="taxonomic scope" value="Eukaryota"/>
</dbReference>
<name>F6UYM6_MONDO</name>
<dbReference type="Ensembl" id="ENSMODT00000016177.4">
    <property type="protein sequence ID" value="ENSMODP00000015885.3"/>
    <property type="gene ID" value="ENSMODG00000012697.4"/>
</dbReference>
<keyword evidence="3" id="KW-1185">Reference proteome</keyword>
<feature type="compositionally biased region" description="Basic and acidic residues" evidence="1">
    <location>
        <begin position="1546"/>
        <end position="1560"/>
    </location>
</feature>
<accession>F6UYM6</accession>
<feature type="compositionally biased region" description="Basic and acidic residues" evidence="1">
    <location>
        <begin position="912"/>
        <end position="932"/>
    </location>
</feature>
<feature type="compositionally biased region" description="Basic and acidic residues" evidence="1">
    <location>
        <begin position="1631"/>
        <end position="1641"/>
    </location>
</feature>
<reference evidence="2" key="2">
    <citation type="submission" date="2025-08" db="UniProtKB">
        <authorList>
            <consortium name="Ensembl"/>
        </authorList>
    </citation>
    <scope>IDENTIFICATION</scope>
</reference>
<dbReference type="GO" id="GO:1990226">
    <property type="term" value="F:histone methyltransferase binding"/>
    <property type="evidence" value="ECO:0000318"/>
    <property type="project" value="GO_Central"/>
</dbReference>
<feature type="compositionally biased region" description="Low complexity" evidence="1">
    <location>
        <begin position="404"/>
        <end position="427"/>
    </location>
</feature>
<dbReference type="InParanoid" id="F6UYM6"/>
<dbReference type="Proteomes" id="UP000002280">
    <property type="component" value="Chromosome 8"/>
</dbReference>
<feature type="compositionally biased region" description="Basic and acidic residues" evidence="1">
    <location>
        <begin position="432"/>
        <end position="441"/>
    </location>
</feature>
<feature type="compositionally biased region" description="Basic and acidic residues" evidence="1">
    <location>
        <begin position="1483"/>
        <end position="1503"/>
    </location>
</feature>
<organism evidence="2 3">
    <name type="scientific">Monodelphis domestica</name>
    <name type="common">Gray short-tailed opossum</name>
    <dbReference type="NCBI Taxonomy" id="13616"/>
    <lineage>
        <taxon>Eukaryota</taxon>
        <taxon>Metazoa</taxon>
        <taxon>Chordata</taxon>
        <taxon>Craniata</taxon>
        <taxon>Vertebrata</taxon>
        <taxon>Euteleostomi</taxon>
        <taxon>Mammalia</taxon>
        <taxon>Metatheria</taxon>
        <taxon>Didelphimorphia</taxon>
        <taxon>Didelphidae</taxon>
        <taxon>Monodelphis</taxon>
    </lineage>
</organism>
<dbReference type="RefSeq" id="XP_007502600.1">
    <property type="nucleotide sequence ID" value="XM_007502538.3"/>
</dbReference>
<feature type="compositionally biased region" description="Polar residues" evidence="1">
    <location>
        <begin position="692"/>
        <end position="703"/>
    </location>
</feature>
<dbReference type="GeneTree" id="ENSGT00390000018491"/>
<dbReference type="Bgee" id="ENSMODG00000012697">
    <property type="expression patterns" value="Expressed in forelimb bud and 21 other cell types or tissues"/>
</dbReference>
<dbReference type="STRING" id="13616.ENSMODP00000015885"/>
<reference evidence="2 3" key="1">
    <citation type="journal article" date="2007" name="Nature">
        <title>Genome of the marsupial Monodelphis domestica reveals innovation in non-coding sequences.</title>
        <authorList>
            <person name="Mikkelsen T.S."/>
            <person name="Wakefield M.J."/>
            <person name="Aken B."/>
            <person name="Amemiya C.T."/>
            <person name="Chang J.L."/>
            <person name="Duke S."/>
            <person name="Garber M."/>
            <person name="Gentles A.J."/>
            <person name="Goodstadt L."/>
            <person name="Heger A."/>
            <person name="Jurka J."/>
            <person name="Kamal M."/>
            <person name="Mauceli E."/>
            <person name="Searle S.M."/>
            <person name="Sharpe T."/>
            <person name="Baker M.L."/>
            <person name="Batzer M.A."/>
            <person name="Benos P.V."/>
            <person name="Belov K."/>
            <person name="Clamp M."/>
            <person name="Cook A."/>
            <person name="Cuff J."/>
            <person name="Das R."/>
            <person name="Davidow L."/>
            <person name="Deakin J.E."/>
            <person name="Fazzari M.J."/>
            <person name="Glass J.L."/>
            <person name="Grabherr M."/>
            <person name="Greally J.M."/>
            <person name="Gu W."/>
            <person name="Hore T.A."/>
            <person name="Huttley G.A."/>
            <person name="Kleber M."/>
            <person name="Jirtle R.L."/>
            <person name="Koina E."/>
            <person name="Lee J.T."/>
            <person name="Mahony S."/>
            <person name="Marra M.A."/>
            <person name="Miller R.D."/>
            <person name="Nicholls R.D."/>
            <person name="Oda M."/>
            <person name="Papenfuss A.T."/>
            <person name="Parra Z.E."/>
            <person name="Pollock D.D."/>
            <person name="Ray D.A."/>
            <person name="Schein J.E."/>
            <person name="Speed T.P."/>
            <person name="Thompson K."/>
            <person name="VandeBerg J.L."/>
            <person name="Wade C.M."/>
            <person name="Walker J.A."/>
            <person name="Waters P.D."/>
            <person name="Webber C."/>
            <person name="Weidman J.R."/>
            <person name="Xie X."/>
            <person name="Zody M.C."/>
            <person name="Baldwin J."/>
            <person name="Abdouelleil A."/>
            <person name="Abdulkadir J."/>
            <person name="Abebe A."/>
            <person name="Abera B."/>
            <person name="Abreu J."/>
            <person name="Acer S.C."/>
            <person name="Aftuck L."/>
            <person name="Alexander A."/>
            <person name="An P."/>
            <person name="Anderson E."/>
            <person name="Anderson S."/>
            <person name="Arachi H."/>
            <person name="Azer M."/>
            <person name="Bachantsang P."/>
            <person name="Barry A."/>
            <person name="Bayul T."/>
            <person name="Berlin A."/>
            <person name="Bessette D."/>
            <person name="Bloom T."/>
            <person name="Bloom T."/>
            <person name="Boguslavskiy L."/>
            <person name="Bonnet C."/>
            <person name="Boukhgalter B."/>
            <person name="Bourzgui I."/>
            <person name="Brown A."/>
            <person name="Cahill P."/>
            <person name="Channer S."/>
            <person name="Cheshatsang Y."/>
            <person name="Chuda L."/>
            <person name="Citroen M."/>
            <person name="Collymore A."/>
            <person name="Cooke P."/>
            <person name="Costello M."/>
            <person name="D'Aco K."/>
            <person name="Daza R."/>
            <person name="De Haan G."/>
            <person name="DeGray S."/>
            <person name="DeMaso C."/>
            <person name="Dhargay N."/>
            <person name="Dooley K."/>
            <person name="Dooley E."/>
            <person name="Doricent M."/>
            <person name="Dorje P."/>
            <person name="Dorjee K."/>
            <person name="Dupes A."/>
            <person name="Elong R."/>
            <person name="Falk J."/>
            <person name="Farina A."/>
            <person name="Faro S."/>
            <person name="Ferguson D."/>
            <person name="Fisher S."/>
            <person name="Foley C.D."/>
            <person name="Franke A."/>
            <person name="Friedrich D."/>
            <person name="Gadbois L."/>
            <person name="Gearin G."/>
            <person name="Gearin C.R."/>
            <person name="Giannoukos G."/>
            <person name="Goode T."/>
            <person name="Graham J."/>
            <person name="Grandbois E."/>
            <person name="Grewal S."/>
            <person name="Gyaltsen K."/>
            <person name="Hafez N."/>
            <person name="Hagos B."/>
            <person name="Hall J."/>
            <person name="Henson C."/>
            <person name="Hollinger A."/>
            <person name="Honan T."/>
            <person name="Huard M.D."/>
            <person name="Hughes L."/>
            <person name="Hurhula B."/>
            <person name="Husby M.E."/>
            <person name="Kamat A."/>
            <person name="Kanga B."/>
            <person name="Kashin S."/>
            <person name="Khazanovich D."/>
            <person name="Kisner P."/>
            <person name="Lance K."/>
            <person name="Lara M."/>
            <person name="Lee W."/>
            <person name="Lennon N."/>
            <person name="Letendre F."/>
            <person name="LeVine R."/>
            <person name="Lipovsky A."/>
            <person name="Liu X."/>
            <person name="Liu J."/>
            <person name="Liu S."/>
            <person name="Lokyitsang T."/>
            <person name="Lokyitsang Y."/>
            <person name="Lubonja R."/>
            <person name="Lui A."/>
            <person name="MacDonald P."/>
            <person name="Magnisalis V."/>
            <person name="Maru K."/>
            <person name="Matthews C."/>
            <person name="McCusker W."/>
            <person name="McDonough S."/>
            <person name="Mehta T."/>
            <person name="Meldrim J."/>
            <person name="Meneus L."/>
            <person name="Mihai O."/>
            <person name="Mihalev A."/>
            <person name="Mihova T."/>
            <person name="Mittelman R."/>
            <person name="Mlenga V."/>
            <person name="Montmayeur A."/>
            <person name="Mulrain L."/>
            <person name="Navidi A."/>
            <person name="Naylor J."/>
            <person name="Negash T."/>
            <person name="Nguyen T."/>
            <person name="Nguyen N."/>
            <person name="Nicol R."/>
            <person name="Norbu C."/>
            <person name="Norbu N."/>
            <person name="Novod N."/>
            <person name="O'Neill B."/>
            <person name="Osman S."/>
            <person name="Markiewicz E."/>
            <person name="Oyono O.L."/>
            <person name="Patti C."/>
            <person name="Phunkhang P."/>
            <person name="Pierre F."/>
            <person name="Priest M."/>
            <person name="Raghuraman S."/>
            <person name="Rege F."/>
            <person name="Reyes R."/>
            <person name="Rise C."/>
            <person name="Rogov P."/>
            <person name="Ross K."/>
            <person name="Ryan E."/>
            <person name="Settipalli S."/>
            <person name="Shea T."/>
            <person name="Sherpa N."/>
            <person name="Shi L."/>
            <person name="Shih D."/>
            <person name="Sparrow T."/>
            <person name="Spaulding J."/>
            <person name="Stalker J."/>
            <person name="Stange-Thomann N."/>
            <person name="Stavropoulos S."/>
            <person name="Stone C."/>
            <person name="Strader C."/>
            <person name="Tesfaye S."/>
            <person name="Thomson T."/>
            <person name="Thoulutsang Y."/>
            <person name="Thoulutsang D."/>
            <person name="Topham K."/>
            <person name="Topping I."/>
            <person name="Tsamla T."/>
            <person name="Vassiliev H."/>
            <person name="Vo A."/>
            <person name="Wangchuk T."/>
            <person name="Wangdi T."/>
            <person name="Weiand M."/>
            <person name="Wilkinson J."/>
            <person name="Wilson A."/>
            <person name="Yadav S."/>
            <person name="Young G."/>
            <person name="Yu Q."/>
            <person name="Zembek L."/>
            <person name="Zhong D."/>
            <person name="Zimmer A."/>
            <person name="Zwirko Z."/>
            <person name="Jaffe D.B."/>
            <person name="Alvarez P."/>
            <person name="Brockman W."/>
            <person name="Butler J."/>
            <person name="Chin C."/>
            <person name="Gnerre S."/>
            <person name="MacCallum I."/>
            <person name="Graves J.A."/>
            <person name="Ponting C.P."/>
            <person name="Breen M."/>
            <person name="Samollow P.B."/>
            <person name="Lander E.S."/>
            <person name="Lindblad-Toh K."/>
        </authorList>
    </citation>
    <scope>NUCLEOTIDE SEQUENCE [LARGE SCALE GENOMIC DNA]</scope>
</reference>
<feature type="region of interest" description="Disordered" evidence="1">
    <location>
        <begin position="910"/>
        <end position="952"/>
    </location>
</feature>
<feature type="region of interest" description="Disordered" evidence="1">
    <location>
        <begin position="1483"/>
        <end position="1562"/>
    </location>
</feature>
<dbReference type="FunCoup" id="F6UYM6">
    <property type="interactions" value="1079"/>
</dbReference>
<feature type="region of interest" description="Disordered" evidence="1">
    <location>
        <begin position="384"/>
        <end position="441"/>
    </location>
</feature>
<gene>
    <name evidence="2" type="primary">RESF1</name>
</gene>
<sequence>MDWNTKPTENAALSSYLESQSHFLRKALNPHTLAPQSSCNYSGNGQEVFVCPNNKSATLQSLQYQNIESHSSLQPASHRERSSRALAVAPSQADQSSHRPFGVPRNAWLSSSTNDSMFFNRGLSGAPSQASLSASVHNTLKSQDQYVSNTYTMHLQMLSSNSSKVPALYPGNQGTHVYSAEQQIAWGPPCAPNGLTVPFHQPSQYLDSQRGVAANIPDSSVQKQPAGSAAPLQVTNIQVLNPAVAAASAPPPYQGGETHHYAAISTVTETSNRNLPNYYCRVMPPFPKNAQYLAQNPPNEVLHAQQAHLSETKRGFGRDCQPQWQNTNENSHLIGSSCSQKPNAEANHPFCEAVNSFAVGGLPHYKNKPVRTNVCDASSELLSTMPAPGNQKNRPSLGEGSGFLGESNGSLRESSSSFVDGSGSHSSQPVHSEMEKSKENDSTIIKEGLFRDIKKLLAMKNEFLKLAKEIKIKKTFLSGNQDKTRNSLLQNTGTPLQLPSKDQSFPQLIAMKSTHQPLTAMQSVEDTNKTNTLNTSIKEYDCNRQIGNSVFPNSASSGKLQTEHMNTFFQETPPVCQKTMSALNPAQLPSSQIAIDVNKGDRFEGPQQLSSDTMKISLAQQSKNTLKKKENHKLLTHLLTSDNTTLDFTTKVMNQETSVKGTSEKMEDFNKSIHSEVKLKMDVASTQSHLKNTAIPGTTSTNGDGFDNSVKPKDRTSIFLNGISDTKDNNYSMEELAACLALWKKAPSESTNVQKCDKLGKNKTSDGMSSSTAIRNTNEPILPTASVPIGHKHESGNLNLTKGIELQIAVVSPLILSEVKSSDNQPLKPTKSSSESIFPVIQEGSVCSLQDQIQGKKEVASSDVYTAKGTVGISVATQNFPLTNKLNSKLKDIKSADGIVHSNVKLNFSSETTKENVGRSESHPSHLKKDTSPRSSDSSQHQKGFEQDKDQKISEQLVDDTPMSDDLLHIASVCSLVEGDEFYNSQIASMFNSVPLTQVDKKEVSPPDKTLIESHQLKEQLNQPKYESVGDLKVKNLLKIENGLPKTSDGTQSLETSKSFQLKLGEKDNGSVKPKNDVEPKIEKTEVASKACCSSTNGQKYPNAKEIAAVSSTQFAKEPPSCMVQNIEQANNRIIFDAVSVKLLNDQLSELVEEFPYGIESRDTYSIIASENKNSSLQQTTNPVTKDKETTIKSNCDSEDPINQIKITILSSERMKELFPKENEDTCEKDENLDKLKKSRKKETVTDIEDHCGSRVKTIGDNGTPDSIIPSIGKDNIHCCTLGWLSTVYDGVPKCHCDSRRGIKKDDTIDGQSKGDPATGGNIISANNLQNLVAYSEGKRSLLEMEQDEIKCSPKTFEKEKPGFSSKRKMMKHNERDSQENPQKILKARNLIPLHGEKKKPRFWSMKNKELFKKERPSRDLVSTEKLKQKFKSSCSKFKNPKQKLEQMNTSNMEHKKKYELEQKTGIVNGSKFCESLSGKNEENCHVDKTSTDAKSTHLEKSGHQSVMNTSNVNLNSSKSYESPSKMNKKLSSQDYLQRKKKKEKISKGDLKQRHENEKLKKNRPHVSDCVWRNKLTIKLVNCAKSNEGHDVRKYKRSLDNLAHHNKATKSHRSKIHHSKESQRGGIARNVQEKVGEKPSDNKAILNKKVNKYNQMPLQGRDQREQKKMYLNRVAFKRTAQESICLTKLECSPGRSVNQGKHDNDGNKTNQDSFALEREKFEKPRMLEFKLCPEGLLKNGKKEEHLDFKSFTKKEQVPVQGIKSTKEDWLKCIPQKKRKVEAVKDKDDSAPSSSRAYKRAFSDGGFKAAENSSRDSTTMFQTYKKLYLEKRSRSVDAACPK</sequence>
<feature type="region of interest" description="Disordered" evidence="1">
    <location>
        <begin position="68"/>
        <end position="105"/>
    </location>
</feature>
<dbReference type="CTD" id="55196"/>
<feature type="compositionally biased region" description="Basic and acidic residues" evidence="1">
    <location>
        <begin position="943"/>
        <end position="952"/>
    </location>
</feature>
<dbReference type="OMA" id="TYKQMYL"/>
<feature type="region of interest" description="Disordered" evidence="1">
    <location>
        <begin position="1356"/>
        <end position="1381"/>
    </location>
</feature>
<evidence type="ECO:0000256" key="1">
    <source>
        <dbReference type="SAM" id="MobiDB-lite"/>
    </source>
</evidence>
<dbReference type="HOGENOM" id="CLU_002739_0_0_1"/>
<reference evidence="2" key="3">
    <citation type="submission" date="2025-09" db="UniProtKB">
        <authorList>
            <consortium name="Ensembl"/>
        </authorList>
    </citation>
    <scope>IDENTIFICATION</scope>
</reference>
<feature type="region of interest" description="Disordered" evidence="1">
    <location>
        <begin position="692"/>
        <end position="711"/>
    </location>
</feature>
<evidence type="ECO:0000313" key="3">
    <source>
        <dbReference type="Proteomes" id="UP000002280"/>
    </source>
</evidence>
<feature type="region of interest" description="Disordered" evidence="1">
    <location>
        <begin position="1693"/>
        <end position="1713"/>
    </location>
</feature>
<dbReference type="GO" id="GO:0005634">
    <property type="term" value="C:nucleus"/>
    <property type="evidence" value="ECO:0000318"/>
    <property type="project" value="GO_Central"/>
</dbReference>
<dbReference type="Pfam" id="PF15395">
    <property type="entry name" value="DUF4617"/>
    <property type="match status" value="2"/>
</dbReference>
<proteinExistence type="predicted"/>
<feature type="compositionally biased region" description="Basic residues" evidence="1">
    <location>
        <begin position="1605"/>
        <end position="1618"/>
    </location>
</feature>
<dbReference type="OrthoDB" id="9909281at2759"/>
<feature type="compositionally biased region" description="Polar residues" evidence="1">
    <location>
        <begin position="933"/>
        <end position="942"/>
    </location>
</feature>
<dbReference type="PANTHER" id="PTHR21604">
    <property type="entry name" value="RETROELEMENT SILENCING FACTOR 1"/>
    <property type="match status" value="1"/>
</dbReference>
<feature type="region of interest" description="Disordered" evidence="1">
    <location>
        <begin position="1605"/>
        <end position="1661"/>
    </location>
</feature>
<feature type="compositionally biased region" description="Polar residues" evidence="1">
    <location>
        <begin position="1504"/>
        <end position="1536"/>
    </location>
</feature>
<dbReference type="InterPro" id="IPR027866">
    <property type="entry name" value="RESF1"/>
</dbReference>
<protein>
    <submittedName>
        <fullName evidence="2">Retroelement silencing factor 1</fullName>
    </submittedName>
</protein>
<evidence type="ECO:0000313" key="2">
    <source>
        <dbReference type="Ensembl" id="ENSMODP00000015885.3"/>
    </source>
</evidence>